<reference key="2">
    <citation type="submission" date="2011-02" db="EMBL/GenBank/DDBJ databases">
        <authorList>
            <person name="Roh H."/>
            <person name="Ko H.-J."/>
            <person name="Kim S.-H."/>
            <person name="Choi I.-G."/>
            <person name="Oh S."/>
        </authorList>
    </citation>
    <scope>NUCLEOTIDE SEQUENCE</scope>
    <source>
        <strain>30SC</strain>
    </source>
</reference>
<dbReference type="Proteomes" id="UP000007491">
    <property type="component" value="Plasmid pRKC30SC1"/>
</dbReference>
<name>F0TJ53_LACAM</name>
<feature type="region of interest" description="Disordered" evidence="2">
    <location>
        <begin position="115"/>
        <end position="165"/>
    </location>
</feature>
<geneLocation type="plasmid" evidence="3 4">
    <name>pRKC30SC1</name>
</geneLocation>
<evidence type="ECO:0000313" key="3">
    <source>
        <dbReference type="EMBL" id="ADZ08233.1"/>
    </source>
</evidence>
<gene>
    <name evidence="3" type="ordered locus">LAC30SC_10850</name>
</gene>
<sequence>MAENVRKTKYEIMIDVMQALGVSSFDLHEVEKYLRKIGAKADDRGTYEGSSCKAVVDHFKLVKEISKSDKAMITSLRRQVKDLQEQNKQLTAELVILNHIKADVKSIKADLIKRSDKAKPTNEHQEKPTYTSVSGARMNNYPYEPTNNATESRSQHQQIHPTTIN</sequence>
<feature type="compositionally biased region" description="Basic and acidic residues" evidence="2">
    <location>
        <begin position="115"/>
        <end position="127"/>
    </location>
</feature>
<accession>F0TJ53</accession>
<dbReference type="KEGG" id="lai:LAC30SC_10850"/>
<dbReference type="RefSeq" id="WP_013641312.1">
    <property type="nucleotide sequence ID" value="NC_015213.1"/>
</dbReference>
<evidence type="ECO:0000313" key="4">
    <source>
        <dbReference type="Proteomes" id="UP000007491"/>
    </source>
</evidence>
<reference evidence="3 4" key="1">
    <citation type="journal article" date="2011" name="J. Bacteriol.">
        <title>Complete genome sequencing of Lactobacillus acidophilus 30SC, isolated from swine intestine.</title>
        <authorList>
            <person name="Oh S."/>
            <person name="Roh H."/>
            <person name="Ko H.J."/>
            <person name="Kim S."/>
            <person name="Kim K.H."/>
            <person name="Lee S.E."/>
            <person name="Chang I.S."/>
            <person name="Kim S."/>
            <person name="Choi I.G."/>
        </authorList>
    </citation>
    <scope>NUCLEOTIDE SEQUENCE [LARGE SCALE GENOMIC DNA]</scope>
    <source>
        <strain evidence="3 4">30SC</strain>
        <plasmid evidence="4">pRKC30SC1</plasmid>
    </source>
</reference>
<organism evidence="3 4">
    <name type="scientific">Lactobacillus amylovorus</name>
    <dbReference type="NCBI Taxonomy" id="1604"/>
    <lineage>
        <taxon>Bacteria</taxon>
        <taxon>Bacillati</taxon>
        <taxon>Bacillota</taxon>
        <taxon>Bacilli</taxon>
        <taxon>Lactobacillales</taxon>
        <taxon>Lactobacillaceae</taxon>
        <taxon>Lactobacillus</taxon>
    </lineage>
</organism>
<proteinExistence type="predicted"/>
<feature type="coiled-coil region" evidence="1">
    <location>
        <begin position="66"/>
        <end position="100"/>
    </location>
</feature>
<evidence type="ECO:0000256" key="1">
    <source>
        <dbReference type="SAM" id="Coils"/>
    </source>
</evidence>
<keyword evidence="1" id="KW-0175">Coiled coil</keyword>
<dbReference type="HOGENOM" id="CLU_1608700_0_0_9"/>
<dbReference type="AlphaFoldDB" id="F0TJ53"/>
<feature type="compositionally biased region" description="Polar residues" evidence="2">
    <location>
        <begin position="145"/>
        <end position="165"/>
    </location>
</feature>
<protein>
    <submittedName>
        <fullName evidence="3">Uncharacterized protein</fullName>
    </submittedName>
</protein>
<evidence type="ECO:0000256" key="2">
    <source>
        <dbReference type="SAM" id="MobiDB-lite"/>
    </source>
</evidence>
<dbReference type="EMBL" id="CP002560">
    <property type="protein sequence ID" value="ADZ08233.1"/>
    <property type="molecule type" value="Genomic_DNA"/>
</dbReference>
<keyword evidence="3" id="KW-0614">Plasmid</keyword>